<feature type="transmembrane region" description="Helical" evidence="11">
    <location>
        <begin position="508"/>
        <end position="526"/>
    </location>
</feature>
<evidence type="ECO:0000256" key="10">
    <source>
        <dbReference type="ARBA" id="ARBA00047346"/>
    </source>
</evidence>
<dbReference type="GeneID" id="66115978"/>
<dbReference type="Proteomes" id="UP000790833">
    <property type="component" value="Unassembled WGS sequence"/>
</dbReference>
<keyword evidence="9 11" id="KW-0472">Membrane</keyword>
<feature type="region of interest" description="Disordered" evidence="12">
    <location>
        <begin position="1"/>
        <end position="33"/>
    </location>
</feature>
<comment type="catalytic activity">
    <reaction evidence="10">
        <text>an alpha-D-Glc-(1-&gt;3)-alpha-D-Man-(1-&gt;2)-alpha-D-Man-(1-&gt;2)-alpha-D-Man-(1-&gt;3)-[alpha-D-Man-(1-&gt;2)-alpha-D-Man-(1-&gt;3)-[alpha-D-Man-(1-&gt;2)-alpha-D-Man-(1-&gt;6)]-alpha-D-Man-(1-&gt;6)]-beta-D-Man-(1-&gt;4)-beta-D-GlcNAc-(1-&gt;4)-alpha-D-GlcNAc-diphospho-di-trans,poly-cis-dolichol + a di-trans,poly-cis-dolichyl beta-D-glucosyl phosphate = an alpha-D-Glc-(1-&gt;3)-alpha-D-Glc-(1-&gt;3)-alpha-D-Man-(1-&gt;2)-alpha-D-Man-(1-&gt;2)-alpha-D-Man-(1-&gt;3)-[alpha-D-Man-(1-&gt;2)-alpha-D-Man-(1-&gt;3)-[alpha-D-Man-(1-&gt;2)-alpha-D-Man-(1-&gt;6)]-alpha-D-Man-(1-&gt;6)]-beta-D-Man-(1-&gt;4)-beta-D-GlcNAc-(1-&gt;4)-alpha-D-GlcNAc-diphospho-di-trans,poly-cis-dolichol + a di-trans,poly-cis-dolichyl phosphate + H(+)</text>
        <dbReference type="Rhea" id="RHEA:31307"/>
        <dbReference type="Rhea" id="RHEA-COMP:19498"/>
        <dbReference type="Rhea" id="RHEA-COMP:19502"/>
        <dbReference type="Rhea" id="RHEA-COMP:19521"/>
        <dbReference type="Rhea" id="RHEA-COMP:19522"/>
        <dbReference type="ChEBI" id="CHEBI:15378"/>
        <dbReference type="ChEBI" id="CHEBI:57525"/>
        <dbReference type="ChEBI" id="CHEBI:57683"/>
        <dbReference type="ChEBI" id="CHEBI:132521"/>
        <dbReference type="ChEBI" id="CHEBI:132522"/>
        <dbReference type="EC" id="2.4.1.265"/>
    </reaction>
    <physiologicalReaction direction="left-to-right" evidence="10">
        <dbReference type="Rhea" id="RHEA:31308"/>
    </physiologicalReaction>
</comment>
<dbReference type="PANTHER" id="PTHR12413:SF2">
    <property type="entry name" value="DOLICHYL PYROPHOSPHATE GLC1MAN9GLCNAC2 ALPHA-1,3-GLUCOSYLTRANSFERASE-RELATED"/>
    <property type="match status" value="1"/>
</dbReference>
<evidence type="ECO:0000256" key="8">
    <source>
        <dbReference type="ARBA" id="ARBA00022989"/>
    </source>
</evidence>
<keyword evidence="14" id="KW-1185">Reference proteome</keyword>
<dbReference type="AlphaFoldDB" id="A0A9P8AGU2"/>
<dbReference type="OrthoDB" id="1689333at2759"/>
<gene>
    <name evidence="13" type="primary">ALG8</name>
    <name evidence="13" type="ORF">KQ657_002604</name>
</gene>
<evidence type="ECO:0000256" key="3">
    <source>
        <dbReference type="ARBA" id="ARBA00008715"/>
    </source>
</evidence>
<comment type="pathway">
    <text evidence="2 11">Protein modification; protein glycosylation.</text>
</comment>
<dbReference type="EMBL" id="JAHMUF010000021">
    <property type="protein sequence ID" value="KAG7191997.1"/>
    <property type="molecule type" value="Genomic_DNA"/>
</dbReference>
<dbReference type="EC" id="2.4.1.-" evidence="11"/>
<feature type="transmembrane region" description="Helical" evidence="11">
    <location>
        <begin position="131"/>
        <end position="152"/>
    </location>
</feature>
<evidence type="ECO:0000256" key="12">
    <source>
        <dbReference type="SAM" id="MobiDB-lite"/>
    </source>
</evidence>
<feature type="transmembrane region" description="Helical" evidence="11">
    <location>
        <begin position="538"/>
        <end position="564"/>
    </location>
</feature>
<dbReference type="Pfam" id="PF03155">
    <property type="entry name" value="Alg6_Alg8"/>
    <property type="match status" value="1"/>
</dbReference>
<evidence type="ECO:0000256" key="7">
    <source>
        <dbReference type="ARBA" id="ARBA00022824"/>
    </source>
</evidence>
<comment type="similarity">
    <text evidence="3 11">Belongs to the ALG6/ALG8 glucosyltransferase family.</text>
</comment>
<evidence type="ECO:0000313" key="14">
    <source>
        <dbReference type="Proteomes" id="UP000790833"/>
    </source>
</evidence>
<name>A0A9P8AGU2_9ASCO</name>
<keyword evidence="5 11" id="KW-0808">Transferase</keyword>
<feature type="transmembrane region" description="Helical" evidence="11">
    <location>
        <begin position="466"/>
        <end position="488"/>
    </location>
</feature>
<comment type="subcellular location">
    <subcellularLocation>
        <location evidence="1 11">Endoplasmic reticulum membrane</location>
        <topology evidence="1 11">Multi-pass membrane protein</topology>
    </subcellularLocation>
</comment>
<feature type="transmembrane region" description="Helical" evidence="11">
    <location>
        <begin position="37"/>
        <end position="57"/>
    </location>
</feature>
<keyword evidence="6 11" id="KW-0812">Transmembrane</keyword>
<evidence type="ECO:0000256" key="11">
    <source>
        <dbReference type="RuleBase" id="RU363110"/>
    </source>
</evidence>
<dbReference type="GO" id="GO:0042283">
    <property type="term" value="F:dolichyl pyrophosphate Glc1Man9GlcNAc2 alpha-1,3-glucosyltransferase activity"/>
    <property type="evidence" value="ECO:0007669"/>
    <property type="project" value="UniProtKB-EC"/>
</dbReference>
<feature type="transmembrane region" description="Helical" evidence="11">
    <location>
        <begin position="306"/>
        <end position="326"/>
    </location>
</feature>
<evidence type="ECO:0000313" key="13">
    <source>
        <dbReference type="EMBL" id="KAG7191997.1"/>
    </source>
</evidence>
<keyword evidence="8 11" id="KW-1133">Transmembrane helix</keyword>
<keyword evidence="4 11" id="KW-0328">Glycosyltransferase</keyword>
<evidence type="ECO:0000256" key="4">
    <source>
        <dbReference type="ARBA" id="ARBA00022676"/>
    </source>
</evidence>
<feature type="transmembrane region" description="Helical" evidence="11">
    <location>
        <begin position="401"/>
        <end position="419"/>
    </location>
</feature>
<evidence type="ECO:0000256" key="1">
    <source>
        <dbReference type="ARBA" id="ARBA00004477"/>
    </source>
</evidence>
<organism evidence="13 14">
    <name type="scientific">Scheffersomyces spartinae</name>
    <dbReference type="NCBI Taxonomy" id="45513"/>
    <lineage>
        <taxon>Eukaryota</taxon>
        <taxon>Fungi</taxon>
        <taxon>Dikarya</taxon>
        <taxon>Ascomycota</taxon>
        <taxon>Saccharomycotina</taxon>
        <taxon>Pichiomycetes</taxon>
        <taxon>Debaryomycetaceae</taxon>
        <taxon>Scheffersomyces</taxon>
    </lineage>
</organism>
<feature type="transmembrane region" description="Helical" evidence="11">
    <location>
        <begin position="265"/>
        <end position="285"/>
    </location>
</feature>
<dbReference type="RefSeq" id="XP_043047548.1">
    <property type="nucleotide sequence ID" value="XM_043193361.1"/>
</dbReference>
<sequence length="570" mass="65044">MAKTSTGAAMSLPREVQSKPEPKDQPSSSSPSPTDQFSLLNIWLILLAPKLLVAVGYHSTDFDVHRNWLAITHNLPLSQWYVEATSQWTLDYPPFFAYFEWFLSQLVPAPVKADGCLQIVPVGNYGLPTIYFQRATVIASELVLFVALQWFINTCQLYLSKKRAYAIAASLALSPGLMLIDHIHFQYNGMMYGILVLMLNCARLDQHLMCGFWFAVLLCFKHIYLYLAPAVFVYLLSGYCLSLKYDNKKSLVNNVVGLIQWTNCLKLGLVVASVFTVAFGPFAYYGVLPQLFSRLFPFSRGLTHAYWAPNIWAIYLFVDRVLIQVYKSVPLSRTILQRVFQFNAGLLSNPDMLNKSTRGIVGDIEFFILPTITPQITFILTLFYQIMALIPLFFQPNYKRFVGALVLCGYASFLFGWHVHEKAILIVIFPITFLVCNSKSLLAPFNLLVSCGYVSLFPLIFTPGEWIFKVTFTFMWFVIFYVAFNAVVKLPKNVGGSSGIMFHRLTQLYILGLVPLILFTSMMDLFESKYEFLRKLEFLKLMLISVYTALGIISSWNGFSWLYFVDETLW</sequence>
<feature type="transmembrane region" description="Helical" evidence="11">
    <location>
        <begin position="425"/>
        <end position="454"/>
    </location>
</feature>
<evidence type="ECO:0000256" key="9">
    <source>
        <dbReference type="ARBA" id="ARBA00023136"/>
    </source>
</evidence>
<keyword evidence="7 11" id="KW-0256">Endoplasmic reticulum</keyword>
<feature type="transmembrane region" description="Helical" evidence="11">
    <location>
        <begin position="223"/>
        <end position="245"/>
    </location>
</feature>
<comment type="caution">
    <text evidence="13">The sequence shown here is derived from an EMBL/GenBank/DDBJ whole genome shotgun (WGS) entry which is preliminary data.</text>
</comment>
<evidence type="ECO:0000256" key="5">
    <source>
        <dbReference type="ARBA" id="ARBA00022679"/>
    </source>
</evidence>
<accession>A0A9P8AGU2</accession>
<dbReference type="GO" id="GO:0006487">
    <property type="term" value="P:protein N-linked glycosylation"/>
    <property type="evidence" value="ECO:0007669"/>
    <property type="project" value="TreeGrafter"/>
</dbReference>
<dbReference type="InterPro" id="IPR004856">
    <property type="entry name" value="Glyco_trans_ALG6/ALG8"/>
</dbReference>
<dbReference type="PANTHER" id="PTHR12413">
    <property type="entry name" value="DOLICHYL GLYCOSYLTRANSFERASE"/>
    <property type="match status" value="1"/>
</dbReference>
<evidence type="ECO:0000256" key="6">
    <source>
        <dbReference type="ARBA" id="ARBA00022692"/>
    </source>
</evidence>
<protein>
    <recommendedName>
        <fullName evidence="11">Alpha-1,3-glucosyltransferase</fullName>
        <ecNumber evidence="11">2.4.1.-</ecNumber>
    </recommendedName>
</protein>
<proteinExistence type="inferred from homology"/>
<dbReference type="GO" id="GO:0005789">
    <property type="term" value="C:endoplasmic reticulum membrane"/>
    <property type="evidence" value="ECO:0007669"/>
    <property type="project" value="UniProtKB-SubCell"/>
</dbReference>
<feature type="transmembrane region" description="Helical" evidence="11">
    <location>
        <begin position="164"/>
        <end position="185"/>
    </location>
</feature>
<evidence type="ECO:0000256" key="2">
    <source>
        <dbReference type="ARBA" id="ARBA00004922"/>
    </source>
</evidence>
<reference evidence="13" key="1">
    <citation type="submission" date="2021-03" db="EMBL/GenBank/DDBJ databases">
        <authorList>
            <person name="Palmer J.M."/>
        </authorList>
    </citation>
    <scope>NUCLEOTIDE SEQUENCE</scope>
    <source>
        <strain evidence="13">ARV_011</strain>
    </source>
</reference>